<proteinExistence type="predicted"/>
<dbReference type="SUPFAM" id="SSF52047">
    <property type="entry name" value="RNI-like"/>
    <property type="match status" value="1"/>
</dbReference>
<organism evidence="1 2">
    <name type="scientific">Habropoda laboriosa</name>
    <dbReference type="NCBI Taxonomy" id="597456"/>
    <lineage>
        <taxon>Eukaryota</taxon>
        <taxon>Metazoa</taxon>
        <taxon>Ecdysozoa</taxon>
        <taxon>Arthropoda</taxon>
        <taxon>Hexapoda</taxon>
        <taxon>Insecta</taxon>
        <taxon>Pterygota</taxon>
        <taxon>Neoptera</taxon>
        <taxon>Endopterygota</taxon>
        <taxon>Hymenoptera</taxon>
        <taxon>Apocrita</taxon>
        <taxon>Aculeata</taxon>
        <taxon>Apoidea</taxon>
        <taxon>Anthophila</taxon>
        <taxon>Apidae</taxon>
        <taxon>Habropoda</taxon>
    </lineage>
</organism>
<sequence length="248" mass="29742">MLLQRYTHINKFKQILECRTVCNSLQINVTRSFYNNYEAINHFIRYLRKRHVIVGTEPIKDVNQRKGIAPKKLLFKTDVPNLYDFTTFNLKHWWRHKKDQWAQLYEDYQYKQYVRLGPDLAAAKFVIEYDEELDLNGYPLRYKHLHFIFDLYYLRKLSFRGCNTIDDWALDKISAEYPTLEHLDISECENVTERGLEALYRMPNLKKLTVTNFYGSAAFDLTCFMLEDVNPYLTCEVQQVKYKCIPAK</sequence>
<gene>
    <name evidence="1" type="ORF">WH47_03127</name>
</gene>
<dbReference type="STRING" id="597456.A0A0L7QWJ3"/>
<accession>A0A0L7QWJ3</accession>
<evidence type="ECO:0000313" key="1">
    <source>
        <dbReference type="EMBL" id="KOC62936.1"/>
    </source>
</evidence>
<dbReference type="InterPro" id="IPR032675">
    <property type="entry name" value="LRR_dom_sf"/>
</dbReference>
<name>A0A0L7QWJ3_9HYME</name>
<dbReference type="OrthoDB" id="1708588at2759"/>
<dbReference type="Gene3D" id="3.80.10.10">
    <property type="entry name" value="Ribonuclease Inhibitor"/>
    <property type="match status" value="1"/>
</dbReference>
<evidence type="ECO:0000313" key="2">
    <source>
        <dbReference type="Proteomes" id="UP000053825"/>
    </source>
</evidence>
<protein>
    <submittedName>
        <fullName evidence="1">ATP synthase subunit s-like protein</fullName>
    </submittedName>
</protein>
<reference evidence="1 2" key="1">
    <citation type="submission" date="2015-07" db="EMBL/GenBank/DDBJ databases">
        <title>The genome of Habropoda laboriosa.</title>
        <authorList>
            <person name="Pan H."/>
            <person name="Kapheim K."/>
        </authorList>
    </citation>
    <scope>NUCLEOTIDE SEQUENCE [LARGE SCALE GENOMIC DNA]</scope>
    <source>
        <strain evidence="1">0110345459</strain>
    </source>
</reference>
<dbReference type="EMBL" id="KQ414714">
    <property type="protein sequence ID" value="KOC62936.1"/>
    <property type="molecule type" value="Genomic_DNA"/>
</dbReference>
<keyword evidence="2" id="KW-1185">Reference proteome</keyword>
<dbReference type="AlphaFoldDB" id="A0A0L7QWJ3"/>
<dbReference type="Proteomes" id="UP000053825">
    <property type="component" value="Unassembled WGS sequence"/>
</dbReference>